<sequence>MVIEGDHDIEQQAGNQTFVSYSSRFAFPSEESGSSSTLFYSFNAGGIHFIMLGAYTAYNKSADQYVWLEKDLANFDRNVTPWLVATWHPPWYSTYVAHYREAECMRVEMEDILYKYGVDIVFNGHVHAYERSNRVYNYTLDPCGPVYITVGDGGNREKMAIAHADEPGNCPEPCTTPDKFMGGFCAFNFTSGPAAGKFCWDRQPEYSAYRESSFGHGILEVKNETHALWSWHRNQDFYGYAGDQIFIVRQPDSCPVIEFGRKLSIGYTKFELPSPALMMDVKHVDSGIVGVIGVNPVTLPPPNVGVVGVVGAPKMPVAGGVVGVVVPPAVL</sequence>
<dbReference type="InterPro" id="IPR004843">
    <property type="entry name" value="Calcineurin-like_PHP"/>
</dbReference>
<keyword evidence="4" id="KW-0732">Signal</keyword>
<protein>
    <recommendedName>
        <fullName evidence="3">acid phosphatase</fullName>
        <ecNumber evidence="3">3.1.3.2</ecNumber>
    </recommendedName>
</protein>
<dbReference type="Pfam" id="PF14008">
    <property type="entry name" value="Metallophos_C"/>
    <property type="match status" value="1"/>
</dbReference>
<keyword evidence="5" id="KW-0325">Glycoprotein</keyword>
<dbReference type="InterPro" id="IPR025733">
    <property type="entry name" value="PAPs_C"/>
</dbReference>
<comment type="catalytic activity">
    <reaction evidence="1">
        <text>a phosphate monoester + H2O = an alcohol + phosphate</text>
        <dbReference type="Rhea" id="RHEA:15017"/>
        <dbReference type="ChEBI" id="CHEBI:15377"/>
        <dbReference type="ChEBI" id="CHEBI:30879"/>
        <dbReference type="ChEBI" id="CHEBI:43474"/>
        <dbReference type="ChEBI" id="CHEBI:67140"/>
        <dbReference type="EC" id="3.1.3.2"/>
    </reaction>
</comment>
<evidence type="ECO:0000256" key="4">
    <source>
        <dbReference type="ARBA" id="ARBA00022729"/>
    </source>
</evidence>
<dbReference type="InterPro" id="IPR029052">
    <property type="entry name" value="Metallo-depent_PP-like"/>
</dbReference>
<evidence type="ECO:0000313" key="8">
    <source>
        <dbReference type="EMBL" id="CAB4292005.1"/>
    </source>
</evidence>
<dbReference type="AlphaFoldDB" id="A0A6J5VWW5"/>
<dbReference type="SUPFAM" id="SSF56300">
    <property type="entry name" value="Metallo-dependent phosphatases"/>
    <property type="match status" value="1"/>
</dbReference>
<evidence type="ECO:0000256" key="2">
    <source>
        <dbReference type="ARBA" id="ARBA00001947"/>
    </source>
</evidence>
<dbReference type="InterPro" id="IPR039331">
    <property type="entry name" value="PAPs-like"/>
</dbReference>
<organism evidence="8 9">
    <name type="scientific">Prunus armeniaca</name>
    <name type="common">Apricot</name>
    <name type="synonym">Armeniaca vulgaris</name>
    <dbReference type="NCBI Taxonomy" id="36596"/>
    <lineage>
        <taxon>Eukaryota</taxon>
        <taxon>Viridiplantae</taxon>
        <taxon>Streptophyta</taxon>
        <taxon>Embryophyta</taxon>
        <taxon>Tracheophyta</taxon>
        <taxon>Spermatophyta</taxon>
        <taxon>Magnoliopsida</taxon>
        <taxon>eudicotyledons</taxon>
        <taxon>Gunneridae</taxon>
        <taxon>Pentapetalae</taxon>
        <taxon>rosids</taxon>
        <taxon>fabids</taxon>
        <taxon>Rosales</taxon>
        <taxon>Rosaceae</taxon>
        <taxon>Amygdaloideae</taxon>
        <taxon>Amygdaleae</taxon>
        <taxon>Prunus</taxon>
    </lineage>
</organism>
<keyword evidence="9" id="KW-1185">Reference proteome</keyword>
<dbReference type="CDD" id="cd00839">
    <property type="entry name" value="MPP_PAPs"/>
    <property type="match status" value="1"/>
</dbReference>
<evidence type="ECO:0000256" key="3">
    <source>
        <dbReference type="ARBA" id="ARBA00012646"/>
    </source>
</evidence>
<evidence type="ECO:0000256" key="5">
    <source>
        <dbReference type="ARBA" id="ARBA00023180"/>
    </source>
</evidence>
<proteinExistence type="predicted"/>
<dbReference type="Pfam" id="PF00149">
    <property type="entry name" value="Metallophos"/>
    <property type="match status" value="1"/>
</dbReference>
<comment type="cofactor">
    <cofactor evidence="2">
        <name>Zn(2+)</name>
        <dbReference type="ChEBI" id="CHEBI:29105"/>
    </cofactor>
</comment>
<evidence type="ECO:0000313" key="9">
    <source>
        <dbReference type="Proteomes" id="UP000507245"/>
    </source>
</evidence>
<dbReference type="PANTHER" id="PTHR22953">
    <property type="entry name" value="ACID PHOSPHATASE RELATED"/>
    <property type="match status" value="1"/>
</dbReference>
<dbReference type="PANTHER" id="PTHR22953:SF15">
    <property type="entry name" value="PURPLE ACID PHOSPHATASE 13"/>
    <property type="match status" value="1"/>
</dbReference>
<evidence type="ECO:0000259" key="6">
    <source>
        <dbReference type="Pfam" id="PF00149"/>
    </source>
</evidence>
<dbReference type="Gene3D" id="3.60.21.10">
    <property type="match status" value="2"/>
</dbReference>
<dbReference type="EC" id="3.1.3.2" evidence="3"/>
<name>A0A6J5VWW5_PRUAR</name>
<dbReference type="Proteomes" id="UP000507245">
    <property type="component" value="Unassembled WGS sequence"/>
</dbReference>
<dbReference type="InterPro" id="IPR041792">
    <property type="entry name" value="MPP_PAP"/>
</dbReference>
<accession>A0A6J5VWW5</accession>
<feature type="domain" description="Purple acid phosphatase C-terminal" evidence="7">
    <location>
        <begin position="198"/>
        <end position="236"/>
    </location>
</feature>
<dbReference type="EMBL" id="CAEKKB010000001">
    <property type="protein sequence ID" value="CAB4292005.1"/>
    <property type="molecule type" value="Genomic_DNA"/>
</dbReference>
<reference evidence="9" key="1">
    <citation type="journal article" date="2020" name="Genome Biol.">
        <title>Gamete binning: chromosome-level and haplotype-resolved genome assembly enabled by high-throughput single-cell sequencing of gamete genomes.</title>
        <authorList>
            <person name="Campoy J.A."/>
            <person name="Sun H."/>
            <person name="Goel M."/>
            <person name="Jiao W.-B."/>
            <person name="Folz-Donahue K."/>
            <person name="Wang N."/>
            <person name="Rubio M."/>
            <person name="Liu C."/>
            <person name="Kukat C."/>
            <person name="Ruiz D."/>
            <person name="Huettel B."/>
            <person name="Schneeberger K."/>
        </authorList>
    </citation>
    <scope>NUCLEOTIDE SEQUENCE [LARGE SCALE GENOMIC DNA]</scope>
    <source>
        <strain evidence="9">cv. Rojo Pasion</strain>
    </source>
</reference>
<evidence type="ECO:0000259" key="7">
    <source>
        <dbReference type="Pfam" id="PF14008"/>
    </source>
</evidence>
<dbReference type="OrthoDB" id="45007at2759"/>
<dbReference type="GO" id="GO:0003993">
    <property type="term" value="F:acid phosphatase activity"/>
    <property type="evidence" value="ECO:0007669"/>
    <property type="project" value="UniProtKB-EC"/>
</dbReference>
<evidence type="ECO:0000256" key="1">
    <source>
        <dbReference type="ARBA" id="ARBA00000032"/>
    </source>
</evidence>
<feature type="domain" description="Calcineurin-like phosphoesterase" evidence="6">
    <location>
        <begin position="2"/>
        <end position="129"/>
    </location>
</feature>
<gene>
    <name evidence="8" type="ORF">ORAREDHAP_LOCUS87</name>
</gene>